<dbReference type="PANTHER" id="PTHR11011:SF45">
    <property type="entry name" value="FATTY ACYL-COA REDUCTASE CG8306-RELATED"/>
    <property type="match status" value="1"/>
</dbReference>
<dbReference type="Pfam" id="PF07993">
    <property type="entry name" value="NAD_binding_4"/>
    <property type="match status" value="1"/>
</dbReference>
<keyword evidence="4" id="KW-1185">Reference proteome</keyword>
<dbReference type="GO" id="GO:0080019">
    <property type="term" value="F:alcohol-forming very long-chain fatty acyl-CoA reductase activity"/>
    <property type="evidence" value="ECO:0007669"/>
    <property type="project" value="InterPro"/>
</dbReference>
<dbReference type="Gene3D" id="3.40.50.720">
    <property type="entry name" value="NAD(P)-binding Rossmann-like Domain"/>
    <property type="match status" value="1"/>
</dbReference>
<reference evidence="4" key="1">
    <citation type="journal article" date="2017" name="Nat. Microbiol.">
        <title>Global analysis of biosynthetic gene clusters reveals vast potential of secondary metabolite production in Penicillium species.</title>
        <authorList>
            <person name="Nielsen J.C."/>
            <person name="Grijseels S."/>
            <person name="Prigent S."/>
            <person name="Ji B."/>
            <person name="Dainat J."/>
            <person name="Nielsen K.F."/>
            <person name="Frisvad J.C."/>
            <person name="Workman M."/>
            <person name="Nielsen J."/>
        </authorList>
    </citation>
    <scope>NUCLEOTIDE SEQUENCE [LARGE SCALE GENOMIC DNA]</scope>
    <source>
        <strain evidence="4">IBT 11843</strain>
    </source>
</reference>
<dbReference type="InterPro" id="IPR036291">
    <property type="entry name" value="NAD(P)-bd_dom_sf"/>
</dbReference>
<evidence type="ECO:0000259" key="2">
    <source>
        <dbReference type="Pfam" id="PF07993"/>
    </source>
</evidence>
<name>A0A1V6P728_PENDC</name>
<dbReference type="GO" id="GO:0005777">
    <property type="term" value="C:peroxisome"/>
    <property type="evidence" value="ECO:0007669"/>
    <property type="project" value="TreeGrafter"/>
</dbReference>
<dbReference type="InterPro" id="IPR026055">
    <property type="entry name" value="FAR"/>
</dbReference>
<comment type="catalytic activity">
    <reaction evidence="1">
        <text>a long-chain fatty acyl-CoA + 2 NADPH + 2 H(+) = a long-chain primary fatty alcohol + 2 NADP(+) + CoA</text>
        <dbReference type="Rhea" id="RHEA:52716"/>
        <dbReference type="ChEBI" id="CHEBI:15378"/>
        <dbReference type="ChEBI" id="CHEBI:57287"/>
        <dbReference type="ChEBI" id="CHEBI:57783"/>
        <dbReference type="ChEBI" id="CHEBI:58349"/>
        <dbReference type="ChEBI" id="CHEBI:77396"/>
        <dbReference type="ChEBI" id="CHEBI:83139"/>
        <dbReference type="EC" id="1.2.1.84"/>
    </reaction>
</comment>
<dbReference type="SUPFAM" id="SSF51735">
    <property type="entry name" value="NAD(P)-binding Rossmann-fold domains"/>
    <property type="match status" value="1"/>
</dbReference>
<evidence type="ECO:0000313" key="3">
    <source>
        <dbReference type="EMBL" id="OQD72577.1"/>
    </source>
</evidence>
<dbReference type="PANTHER" id="PTHR11011">
    <property type="entry name" value="MALE STERILITY PROTEIN 2-RELATED"/>
    <property type="match status" value="1"/>
</dbReference>
<dbReference type="AlphaFoldDB" id="A0A1V6P728"/>
<keyword evidence="1" id="KW-0560">Oxidoreductase</keyword>
<comment type="caution">
    <text evidence="3">The sequence shown here is derived from an EMBL/GenBank/DDBJ whole genome shotgun (WGS) entry which is preliminary data.</text>
</comment>
<evidence type="ECO:0000256" key="1">
    <source>
        <dbReference type="RuleBase" id="RU363097"/>
    </source>
</evidence>
<dbReference type="OMA" id="VWHATEG"/>
<organism evidence="3 4">
    <name type="scientific">Penicillium decumbens</name>
    <dbReference type="NCBI Taxonomy" id="69771"/>
    <lineage>
        <taxon>Eukaryota</taxon>
        <taxon>Fungi</taxon>
        <taxon>Dikarya</taxon>
        <taxon>Ascomycota</taxon>
        <taxon>Pezizomycotina</taxon>
        <taxon>Eurotiomycetes</taxon>
        <taxon>Eurotiomycetidae</taxon>
        <taxon>Eurotiales</taxon>
        <taxon>Aspergillaceae</taxon>
        <taxon>Penicillium</taxon>
    </lineage>
</organism>
<comment type="function">
    <text evidence="1">Catalyzes the reduction of fatty acyl-CoA to fatty alcohols.</text>
</comment>
<proteinExistence type="inferred from homology"/>
<dbReference type="GO" id="GO:0102965">
    <property type="term" value="F:alcohol-forming long-chain fatty acyl-CoA reductase activity"/>
    <property type="evidence" value="ECO:0007669"/>
    <property type="project" value="UniProtKB-EC"/>
</dbReference>
<accession>A0A1V6P728</accession>
<dbReference type="OrthoDB" id="429813at2759"/>
<keyword evidence="1" id="KW-0521">NADP</keyword>
<sequence>MSSPAPVPSQVDRILREGYGKSFETHTVFLTGSTGSLGGCLLYKLALQLPTRKIYVLIRGTREQAIEKWKSAMPDQTKAILATEKVEFVSGDIKSVDFGIEAAVMEQLRSQITLVIHTAAKINLESGLVEAFENNCLPALELARIASRFRRLRLLIQLSTAYCNSFLPDGPVLERPYNVAGEDSEEELASILTLDQSPHSLRFSSTYAQAKYVMEKLLPKRYPLLPILLVRPTIFGQALRHPYPLYGLEKSTPLNKFYQLLMADQGSTQVWHAAKGYKTGANIIDEVPVDFVANACLLHAAARTTGIVQIGSELYEPFTFDEYLNIAMTNAPPAIRRELPQIIFTEDQSAPQGFLAELVQVASRNWLFDCGRSYWMRQKLYLYRSGGTTIKTGIIIVRSSTLSSTVYNVHLSPPAYNMHINTILYNAHLNLTIHLERNTPIFHPDTILQNIHLNPRKYFSISTQ</sequence>
<dbReference type="EMBL" id="MDYL01000020">
    <property type="protein sequence ID" value="OQD72577.1"/>
    <property type="molecule type" value="Genomic_DNA"/>
</dbReference>
<keyword evidence="1" id="KW-0443">Lipid metabolism</keyword>
<dbReference type="EC" id="1.2.1.84" evidence="1"/>
<gene>
    <name evidence="3" type="ORF">PENDEC_c020G05684</name>
</gene>
<protein>
    <recommendedName>
        <fullName evidence="1">Fatty acyl-CoA reductase</fullName>
        <ecNumber evidence="1">1.2.1.84</ecNumber>
    </recommendedName>
</protein>
<evidence type="ECO:0000313" key="4">
    <source>
        <dbReference type="Proteomes" id="UP000191522"/>
    </source>
</evidence>
<comment type="similarity">
    <text evidence="1">Belongs to the fatty acyl-CoA reductase family.</text>
</comment>
<dbReference type="STRING" id="69771.A0A1V6P728"/>
<feature type="domain" description="Thioester reductase (TE)" evidence="2">
    <location>
        <begin position="30"/>
        <end position="295"/>
    </location>
</feature>
<dbReference type="InterPro" id="IPR013120">
    <property type="entry name" value="FAR_NAD-bd"/>
</dbReference>
<keyword evidence="1" id="KW-0444">Lipid biosynthesis</keyword>
<dbReference type="GO" id="GO:0035336">
    <property type="term" value="P:long-chain fatty-acyl-CoA metabolic process"/>
    <property type="evidence" value="ECO:0007669"/>
    <property type="project" value="TreeGrafter"/>
</dbReference>
<dbReference type="Proteomes" id="UP000191522">
    <property type="component" value="Unassembled WGS sequence"/>
</dbReference>